<dbReference type="Proteomes" id="UP000533639">
    <property type="component" value="Unassembled WGS sequence"/>
</dbReference>
<dbReference type="NCBIfam" id="NF047436">
    <property type="entry name" value="LA_2272_repeat"/>
    <property type="match status" value="1"/>
</dbReference>
<evidence type="ECO:0000313" key="2">
    <source>
        <dbReference type="Proteomes" id="UP000533639"/>
    </source>
</evidence>
<evidence type="ECO:0000313" key="1">
    <source>
        <dbReference type="EMBL" id="CAC9973994.1"/>
    </source>
</evidence>
<comment type="caution">
    <text evidence="1">The sequence shown here is derived from an EMBL/GenBank/DDBJ whole genome shotgun (WGS) entry which is preliminary data.</text>
</comment>
<protein>
    <submittedName>
        <fullName evidence="1">Uncharacterized protein</fullName>
    </submittedName>
</protein>
<name>A0A9N8J208_9FLAO</name>
<dbReference type="RefSeq" id="WP_053470037.1">
    <property type="nucleotide sequence ID" value="NZ_CAIJDE010000034.1"/>
</dbReference>
<gene>
    <name evidence="1" type="ORF">FLAPXU55_01687</name>
</gene>
<dbReference type="AlphaFoldDB" id="A0A9N8J208"/>
<dbReference type="EMBL" id="CAIJDE010000034">
    <property type="protein sequence ID" value="CAC9973994.1"/>
    <property type="molecule type" value="Genomic_DNA"/>
</dbReference>
<keyword evidence="2" id="KW-1185">Reference proteome</keyword>
<sequence>MKIINQIMSANSFGRFHRIQFIGLFLFTGFCFGQDASSKVMDTLVNNISESPSLEFDGKDIDLHYFRWKSNNNLRNDSIKIFSLSPISRRVNKVNGFALGVGHYENEKIKLQTINGLNIEASPLSVALFTISINVPFESFLVGINDNVISNVAFFDDHKDTYIKVNGLNISSGGFTGGAELRGINISIISGMNKMNGFSVGGILNTKSFSGVSISGLANISDSGNGIQIGSSNVSRRHNGIQIGLFNNSKELRGMQFGLWNTNGKRKLPFFNWQFKK</sequence>
<proteinExistence type="predicted"/>
<dbReference type="InterPro" id="IPR058093">
    <property type="entry name" value="LA_2272-like"/>
</dbReference>
<organism evidence="1 2">
    <name type="scientific">Flavobacterium panici</name>
    <dbReference type="NCBI Taxonomy" id="2654843"/>
    <lineage>
        <taxon>Bacteria</taxon>
        <taxon>Pseudomonadati</taxon>
        <taxon>Bacteroidota</taxon>
        <taxon>Flavobacteriia</taxon>
        <taxon>Flavobacteriales</taxon>
        <taxon>Flavobacteriaceae</taxon>
        <taxon>Flavobacterium</taxon>
    </lineage>
</organism>
<accession>A0A9N8J208</accession>
<reference evidence="1 2" key="1">
    <citation type="submission" date="2020-06" db="EMBL/GenBank/DDBJ databases">
        <authorList>
            <person name="Criscuolo A."/>
        </authorList>
    </citation>
    <scope>NUCLEOTIDE SEQUENCE [LARGE SCALE GENOMIC DNA]</scope>
    <source>
        <strain evidence="1">PXU-55</strain>
    </source>
</reference>